<feature type="coiled-coil region" evidence="1">
    <location>
        <begin position="69"/>
        <end position="124"/>
    </location>
</feature>
<dbReference type="RefSeq" id="WP_283752865.1">
    <property type="nucleotide sequence ID" value="NZ_JAQOSP010000042.1"/>
</dbReference>
<dbReference type="EMBL" id="JAQOSP010000042">
    <property type="protein sequence ID" value="MDJ1169104.1"/>
    <property type="molecule type" value="Genomic_DNA"/>
</dbReference>
<dbReference type="Proteomes" id="UP001235303">
    <property type="component" value="Unassembled WGS sequence"/>
</dbReference>
<protein>
    <submittedName>
        <fullName evidence="2">Uncharacterized protein</fullName>
    </submittedName>
</protein>
<evidence type="ECO:0000313" key="3">
    <source>
        <dbReference type="Proteomes" id="UP001235303"/>
    </source>
</evidence>
<sequence length="179" mass="21146">MSDQLSLEERISQIDDKLNQLLEIYQDPQGRNQEDLLKQENDYLHQSLEIRDRQKTLLQQELIHYKQSLDSLETHQQELQTELAQVRQILIQQQTQIEMLRQALTQSQEYAQKLELELAQVQKSQREIELPAPPRPQGILPNLLAEKLGLSTAELFQQWRAGQLQGWHLGRDQRFYPAR</sequence>
<organism evidence="2 3">
    <name type="scientific">Roseofilum acuticapitatum BLCC-M154</name>
    <dbReference type="NCBI Taxonomy" id="3022444"/>
    <lineage>
        <taxon>Bacteria</taxon>
        <taxon>Bacillati</taxon>
        <taxon>Cyanobacteriota</taxon>
        <taxon>Cyanophyceae</taxon>
        <taxon>Desertifilales</taxon>
        <taxon>Desertifilaceae</taxon>
        <taxon>Roseofilum</taxon>
        <taxon>Roseofilum acuticapitatum</taxon>
    </lineage>
</organism>
<proteinExistence type="predicted"/>
<reference evidence="2 3" key="1">
    <citation type="submission" date="2023-01" db="EMBL/GenBank/DDBJ databases">
        <title>Novel diversity within Roseofilum (Cyanobacteria; Desertifilaceae) from marine benthic mats with descriptions of four novel species.</title>
        <authorList>
            <person name="Wang Y."/>
            <person name="Berthold D.E."/>
            <person name="Hu J."/>
            <person name="Lefler F.W."/>
            <person name="Laughinghouse H.D. IV."/>
        </authorList>
    </citation>
    <scope>NUCLEOTIDE SEQUENCE [LARGE SCALE GENOMIC DNA]</scope>
    <source>
        <strain evidence="2 3">BLCC-M154</strain>
    </source>
</reference>
<evidence type="ECO:0000256" key="1">
    <source>
        <dbReference type="SAM" id="Coils"/>
    </source>
</evidence>
<name>A0ABT7AQD7_9CYAN</name>
<gene>
    <name evidence="2" type="ORF">PMG71_06660</name>
</gene>
<comment type="caution">
    <text evidence="2">The sequence shown here is derived from an EMBL/GenBank/DDBJ whole genome shotgun (WGS) entry which is preliminary data.</text>
</comment>
<evidence type="ECO:0000313" key="2">
    <source>
        <dbReference type="EMBL" id="MDJ1169104.1"/>
    </source>
</evidence>
<keyword evidence="3" id="KW-1185">Reference proteome</keyword>
<keyword evidence="1" id="KW-0175">Coiled coil</keyword>
<accession>A0ABT7AQD7</accession>